<evidence type="ECO:0000256" key="9">
    <source>
        <dbReference type="ARBA" id="ARBA00023136"/>
    </source>
</evidence>
<dbReference type="GO" id="GO:0019367">
    <property type="term" value="P:fatty acid elongation, saturated fatty acid"/>
    <property type="evidence" value="ECO:0007669"/>
    <property type="project" value="TreeGrafter"/>
</dbReference>
<comment type="catalytic activity">
    <reaction evidence="12">
        <text>an acyl-CoA + malonyl-CoA + H(+) = a 3-oxoacyl-CoA + CO2 + CoA</text>
        <dbReference type="Rhea" id="RHEA:50252"/>
        <dbReference type="ChEBI" id="CHEBI:15378"/>
        <dbReference type="ChEBI" id="CHEBI:16526"/>
        <dbReference type="ChEBI" id="CHEBI:57287"/>
        <dbReference type="ChEBI" id="CHEBI:57384"/>
        <dbReference type="ChEBI" id="CHEBI:58342"/>
        <dbReference type="ChEBI" id="CHEBI:90726"/>
    </reaction>
    <physiologicalReaction direction="left-to-right" evidence="12">
        <dbReference type="Rhea" id="RHEA:50253"/>
    </physiologicalReaction>
</comment>
<feature type="transmembrane region" description="Helical" evidence="12">
    <location>
        <begin position="211"/>
        <end position="229"/>
    </location>
</feature>
<evidence type="ECO:0000256" key="2">
    <source>
        <dbReference type="ARBA" id="ARBA00007263"/>
    </source>
</evidence>
<dbReference type="eggNOG" id="KOG3071">
    <property type="taxonomic scope" value="Eukaryota"/>
</dbReference>
<dbReference type="InterPro" id="IPR030457">
    <property type="entry name" value="ELO_CS"/>
</dbReference>
<evidence type="ECO:0000256" key="10">
    <source>
        <dbReference type="ARBA" id="ARBA00023160"/>
    </source>
</evidence>
<dbReference type="GO" id="GO:0042761">
    <property type="term" value="P:very long-chain fatty acid biosynthetic process"/>
    <property type="evidence" value="ECO:0007669"/>
    <property type="project" value="TreeGrafter"/>
</dbReference>
<dbReference type="GO" id="GO:0009922">
    <property type="term" value="F:fatty acid elongase activity"/>
    <property type="evidence" value="ECO:0007669"/>
    <property type="project" value="UniProtKB-EC"/>
</dbReference>
<dbReference type="EMBL" id="KQ257451">
    <property type="protein sequence ID" value="KND04195.1"/>
    <property type="molecule type" value="Genomic_DNA"/>
</dbReference>
<keyword evidence="3 12" id="KW-0444">Lipid biosynthesis</keyword>
<dbReference type="GeneID" id="27685279"/>
<dbReference type="VEuPathDB" id="FungiDB:SPPG_01628"/>
<feature type="transmembrane region" description="Helical" evidence="12">
    <location>
        <begin position="79"/>
        <end position="100"/>
    </location>
</feature>
<evidence type="ECO:0000256" key="7">
    <source>
        <dbReference type="ARBA" id="ARBA00022989"/>
    </source>
</evidence>
<gene>
    <name evidence="13" type="ORF">SPPG_01628</name>
</gene>
<organism evidence="13 14">
    <name type="scientific">Spizellomyces punctatus (strain DAOM BR117)</name>
    <dbReference type="NCBI Taxonomy" id="645134"/>
    <lineage>
        <taxon>Eukaryota</taxon>
        <taxon>Fungi</taxon>
        <taxon>Fungi incertae sedis</taxon>
        <taxon>Chytridiomycota</taxon>
        <taxon>Chytridiomycota incertae sedis</taxon>
        <taxon>Chytridiomycetes</taxon>
        <taxon>Spizellomycetales</taxon>
        <taxon>Spizellomycetaceae</taxon>
        <taxon>Spizellomyces</taxon>
    </lineage>
</organism>
<dbReference type="OMA" id="MQANWSK"/>
<comment type="similarity">
    <text evidence="2 12">Belongs to the ELO family.</text>
</comment>
<dbReference type="EC" id="2.3.1.-" evidence="12"/>
<accession>A0A0L0HTH2</accession>
<feature type="transmembrane region" description="Helical" evidence="12">
    <location>
        <begin position="249"/>
        <end position="272"/>
    </location>
</feature>
<dbReference type="OrthoDB" id="434092at2759"/>
<evidence type="ECO:0000256" key="6">
    <source>
        <dbReference type="ARBA" id="ARBA00022832"/>
    </source>
</evidence>
<evidence type="ECO:0000313" key="14">
    <source>
        <dbReference type="Proteomes" id="UP000053201"/>
    </source>
</evidence>
<keyword evidence="8 12" id="KW-0443">Lipid metabolism</keyword>
<keyword evidence="4 12" id="KW-0808">Transferase</keyword>
<evidence type="ECO:0000256" key="1">
    <source>
        <dbReference type="ARBA" id="ARBA00004141"/>
    </source>
</evidence>
<dbReference type="STRING" id="645134.A0A0L0HTH2"/>
<evidence type="ECO:0000256" key="3">
    <source>
        <dbReference type="ARBA" id="ARBA00022516"/>
    </source>
</evidence>
<proteinExistence type="inferred from homology"/>
<dbReference type="GO" id="GO:0034625">
    <property type="term" value="P:fatty acid elongation, monounsaturated fatty acid"/>
    <property type="evidence" value="ECO:0007669"/>
    <property type="project" value="TreeGrafter"/>
</dbReference>
<dbReference type="Pfam" id="PF01151">
    <property type="entry name" value="ELO"/>
    <property type="match status" value="1"/>
</dbReference>
<keyword evidence="7 12" id="KW-1133">Transmembrane helix</keyword>
<dbReference type="FunCoup" id="A0A0L0HTH2">
    <property type="interactions" value="287"/>
</dbReference>
<dbReference type="PROSITE" id="PS01188">
    <property type="entry name" value="ELO"/>
    <property type="match status" value="1"/>
</dbReference>
<keyword evidence="6 12" id="KW-0276">Fatty acid metabolism</keyword>
<dbReference type="InterPro" id="IPR002076">
    <property type="entry name" value="ELO_fam"/>
</dbReference>
<dbReference type="GO" id="GO:0005789">
    <property type="term" value="C:endoplasmic reticulum membrane"/>
    <property type="evidence" value="ECO:0007669"/>
    <property type="project" value="TreeGrafter"/>
</dbReference>
<keyword evidence="5 12" id="KW-0812">Transmembrane</keyword>
<dbReference type="GO" id="GO:0030148">
    <property type="term" value="P:sphingolipid biosynthetic process"/>
    <property type="evidence" value="ECO:0007669"/>
    <property type="project" value="TreeGrafter"/>
</dbReference>
<dbReference type="PANTHER" id="PTHR11157">
    <property type="entry name" value="FATTY ACID ACYL TRANSFERASE-RELATED"/>
    <property type="match status" value="1"/>
</dbReference>
<dbReference type="InParanoid" id="A0A0L0HTH2"/>
<evidence type="ECO:0000256" key="12">
    <source>
        <dbReference type="RuleBase" id="RU361115"/>
    </source>
</evidence>
<evidence type="ECO:0000313" key="13">
    <source>
        <dbReference type="EMBL" id="KND04195.1"/>
    </source>
</evidence>
<dbReference type="Proteomes" id="UP000053201">
    <property type="component" value="Unassembled WGS sequence"/>
</dbReference>
<sequence>MKPLALSLFHPLFTNTSLDLLGLHPDEFKFENAPLSTRSEVAKWFLVYLTVVLGGQAFMRRFVKEPIAVKPLFFLHNAFLSASSLALLVLFLEIIVPNIWNHGLLWAVCHEKSYSPRMELLYYINYLIKYYEFIDTIFLVVKKKKLEFLHVYHHSMTMALCFFELEGRPSVAWVPVTLNLFVHVIMYYYYARTAVSSKPIWWKKYLTTLQIVQFIIDLFAIYTATYIYLSSDPLAGVLPNFGLGKCSGTPVAAGVGCFILTSYLGLFIQFFFKTYSGRKGGKGGKVGKVADDTVERFEKEIGQEKVLSAVRKEGSTRRRLKRVD</sequence>
<evidence type="ECO:0000256" key="5">
    <source>
        <dbReference type="ARBA" id="ARBA00022692"/>
    </source>
</evidence>
<dbReference type="GO" id="GO:0034626">
    <property type="term" value="P:fatty acid elongation, polyunsaturated fatty acid"/>
    <property type="evidence" value="ECO:0007669"/>
    <property type="project" value="TreeGrafter"/>
</dbReference>
<keyword evidence="9 12" id="KW-0472">Membrane</keyword>
<keyword evidence="10 12" id="KW-0275">Fatty acid biosynthesis</keyword>
<comment type="catalytic activity">
    <reaction evidence="11">
        <text>a very-long-chain acyl-CoA + malonyl-CoA + H(+) = a very-long-chain 3-oxoacyl-CoA + CO2 + CoA</text>
        <dbReference type="Rhea" id="RHEA:32727"/>
        <dbReference type="ChEBI" id="CHEBI:15378"/>
        <dbReference type="ChEBI" id="CHEBI:16526"/>
        <dbReference type="ChEBI" id="CHEBI:57287"/>
        <dbReference type="ChEBI" id="CHEBI:57384"/>
        <dbReference type="ChEBI" id="CHEBI:90725"/>
        <dbReference type="ChEBI" id="CHEBI:90736"/>
        <dbReference type="EC" id="2.3.1.199"/>
    </reaction>
</comment>
<evidence type="ECO:0000256" key="4">
    <source>
        <dbReference type="ARBA" id="ARBA00022679"/>
    </source>
</evidence>
<dbReference type="PANTHER" id="PTHR11157:SF134">
    <property type="entry name" value="ELONGATION OF FATTY ACIDS PROTEIN 1-RELATED"/>
    <property type="match status" value="1"/>
</dbReference>
<dbReference type="AlphaFoldDB" id="A0A0L0HTH2"/>
<feature type="transmembrane region" description="Helical" evidence="12">
    <location>
        <begin position="120"/>
        <end position="141"/>
    </location>
</feature>
<reference evidence="13 14" key="1">
    <citation type="submission" date="2009-08" db="EMBL/GenBank/DDBJ databases">
        <title>The Genome Sequence of Spizellomyces punctatus strain DAOM BR117.</title>
        <authorList>
            <consortium name="The Broad Institute Genome Sequencing Platform"/>
            <person name="Russ C."/>
            <person name="Cuomo C."/>
            <person name="Shea T."/>
            <person name="Young S.K."/>
            <person name="Zeng Q."/>
            <person name="Koehrsen M."/>
            <person name="Haas B."/>
            <person name="Borodovsky M."/>
            <person name="Guigo R."/>
            <person name="Alvarado L."/>
            <person name="Berlin A."/>
            <person name="Bochicchio J."/>
            <person name="Borenstein D."/>
            <person name="Chapman S."/>
            <person name="Chen Z."/>
            <person name="Engels R."/>
            <person name="Freedman E."/>
            <person name="Gellesch M."/>
            <person name="Goldberg J."/>
            <person name="Griggs A."/>
            <person name="Gujja S."/>
            <person name="Heiman D."/>
            <person name="Hepburn T."/>
            <person name="Howarth C."/>
            <person name="Jen D."/>
            <person name="Larson L."/>
            <person name="Lewis B."/>
            <person name="Mehta T."/>
            <person name="Park D."/>
            <person name="Pearson M."/>
            <person name="Roberts A."/>
            <person name="Saif S."/>
            <person name="Shenoy N."/>
            <person name="Sisk P."/>
            <person name="Stolte C."/>
            <person name="Sykes S."/>
            <person name="Thomson T."/>
            <person name="Walk T."/>
            <person name="White J."/>
            <person name="Yandava C."/>
            <person name="Burger G."/>
            <person name="Gray M.W."/>
            <person name="Holland P.W.H."/>
            <person name="King N."/>
            <person name="Lang F.B.F."/>
            <person name="Roger A.J."/>
            <person name="Ruiz-Trillo I."/>
            <person name="Lander E."/>
            <person name="Nusbaum C."/>
        </authorList>
    </citation>
    <scope>NUCLEOTIDE SEQUENCE [LARGE SCALE GENOMIC DNA]</scope>
    <source>
        <strain evidence="13 14">DAOM BR117</strain>
    </source>
</reference>
<feature type="transmembrane region" description="Helical" evidence="12">
    <location>
        <begin position="171"/>
        <end position="190"/>
    </location>
</feature>
<dbReference type="RefSeq" id="XP_016612234.1">
    <property type="nucleotide sequence ID" value="XM_016749947.1"/>
</dbReference>
<keyword evidence="14" id="KW-1185">Reference proteome</keyword>
<comment type="subcellular location">
    <subcellularLocation>
        <location evidence="1">Membrane</location>
        <topology evidence="1">Multi-pass membrane protein</topology>
    </subcellularLocation>
</comment>
<protein>
    <recommendedName>
        <fullName evidence="12">Elongation of fatty acids protein</fullName>
        <ecNumber evidence="12">2.3.1.-</ecNumber>
    </recommendedName>
</protein>
<name>A0A0L0HTH2_SPIPD</name>
<evidence type="ECO:0000256" key="11">
    <source>
        <dbReference type="ARBA" id="ARBA00047375"/>
    </source>
</evidence>
<feature type="transmembrane region" description="Helical" evidence="12">
    <location>
        <begin position="42"/>
        <end position="59"/>
    </location>
</feature>
<evidence type="ECO:0000256" key="8">
    <source>
        <dbReference type="ARBA" id="ARBA00023098"/>
    </source>
</evidence>